<organism evidence="2 3">
    <name type="scientific">Legionella londiniensis</name>
    <dbReference type="NCBI Taxonomy" id="45068"/>
    <lineage>
        <taxon>Bacteria</taxon>
        <taxon>Pseudomonadati</taxon>
        <taxon>Pseudomonadota</taxon>
        <taxon>Gammaproteobacteria</taxon>
        <taxon>Legionellales</taxon>
        <taxon>Legionellaceae</taxon>
        <taxon>Legionella</taxon>
    </lineage>
</organism>
<dbReference type="RefSeq" id="WP_058529204.1">
    <property type="nucleotide sequence ID" value="NZ_CAAAHZ010000003.1"/>
</dbReference>
<gene>
    <name evidence="2" type="ORF">Llon_1200</name>
</gene>
<proteinExistence type="predicted"/>
<evidence type="ECO:0000313" key="3">
    <source>
        <dbReference type="Proteomes" id="UP000054997"/>
    </source>
</evidence>
<comment type="caution">
    <text evidence="2">The sequence shown here is derived from an EMBL/GenBank/DDBJ whole genome shotgun (WGS) entry which is preliminary data.</text>
</comment>
<dbReference type="GO" id="GO:0006596">
    <property type="term" value="P:polyamine biosynthetic process"/>
    <property type="evidence" value="ECO:0007669"/>
    <property type="project" value="UniProtKB-KW"/>
</dbReference>
<dbReference type="Gene3D" id="3.40.50.150">
    <property type="entry name" value="Vaccinia Virus protein VP39"/>
    <property type="match status" value="1"/>
</dbReference>
<name>A0A0W0VM30_9GAMM</name>
<evidence type="ECO:0000313" key="2">
    <source>
        <dbReference type="EMBL" id="KTD21102.1"/>
    </source>
</evidence>
<dbReference type="EMBL" id="LNYK01000016">
    <property type="protein sequence ID" value="KTD21102.1"/>
    <property type="molecule type" value="Genomic_DNA"/>
</dbReference>
<dbReference type="PANTHER" id="PTHR43317">
    <property type="entry name" value="THERMOSPERMINE SYNTHASE ACAULIS5"/>
    <property type="match status" value="1"/>
</dbReference>
<protein>
    <submittedName>
        <fullName evidence="2">Spermidine synthase</fullName>
    </submittedName>
</protein>
<keyword evidence="1" id="KW-0620">Polyamine biosynthesis</keyword>
<accession>A0A0W0VM30</accession>
<dbReference type="PATRIC" id="fig|45068.5.peg.1295"/>
<dbReference type="Pfam" id="PF01564">
    <property type="entry name" value="Spermine_synth"/>
    <property type="match status" value="1"/>
</dbReference>
<dbReference type="SUPFAM" id="SSF53335">
    <property type="entry name" value="S-adenosyl-L-methionine-dependent methyltransferases"/>
    <property type="match status" value="1"/>
</dbReference>
<dbReference type="OrthoDB" id="5647652at2"/>
<dbReference type="AlphaFoldDB" id="A0A0W0VM30"/>
<dbReference type="PANTHER" id="PTHR43317:SF1">
    <property type="entry name" value="THERMOSPERMINE SYNTHASE ACAULIS5"/>
    <property type="match status" value="1"/>
</dbReference>
<dbReference type="Proteomes" id="UP000054997">
    <property type="component" value="Unassembled WGS sequence"/>
</dbReference>
<dbReference type="CDD" id="cd02440">
    <property type="entry name" value="AdoMet_MTases"/>
    <property type="match status" value="1"/>
</dbReference>
<sequence>MWKTRSGRVIYQSPGGAKVHQNLFYRWLTLGSDALQTVINRQNPAKPALKYIPHLILPAKIKSGNSCLLGLGGAGVGHALNDFLTGSSMIAVEQSEEVIQIAETYFMLEKIKNLTVVHEDASQFVKTCQSQFNHLIVDLYNADSFPEQCNNKEFFAHCRRLLISGGILAVNIASLKQYQSVSQHILQQFKMRTISLPVSGTANMVILAIRANTVTPLLRLIAENIKLKKLIWDRDWGYIAEI</sequence>
<evidence type="ECO:0000256" key="1">
    <source>
        <dbReference type="ARBA" id="ARBA00023115"/>
    </source>
</evidence>
<reference evidence="2 3" key="1">
    <citation type="submission" date="2015-11" db="EMBL/GenBank/DDBJ databases">
        <title>Genomic analysis of 38 Legionella species identifies large and diverse effector repertoires.</title>
        <authorList>
            <person name="Burstein D."/>
            <person name="Amaro F."/>
            <person name="Zusman T."/>
            <person name="Lifshitz Z."/>
            <person name="Cohen O."/>
            <person name="Gilbert J.A."/>
            <person name="Pupko T."/>
            <person name="Shuman H.A."/>
            <person name="Segal G."/>
        </authorList>
    </citation>
    <scope>NUCLEOTIDE SEQUENCE [LARGE SCALE GENOMIC DNA]</scope>
    <source>
        <strain evidence="2 3">ATCC 49505</strain>
    </source>
</reference>
<dbReference type="STRING" id="45068.Llon_1200"/>
<dbReference type="InterPro" id="IPR029063">
    <property type="entry name" value="SAM-dependent_MTases_sf"/>
</dbReference>
<keyword evidence="3" id="KW-1185">Reference proteome</keyword>